<evidence type="ECO:0000259" key="3">
    <source>
        <dbReference type="Pfam" id="PF16220"/>
    </source>
</evidence>
<organism evidence="4 5">
    <name type="scientific">Azospirillum oleiclasticum</name>
    <dbReference type="NCBI Taxonomy" id="2735135"/>
    <lineage>
        <taxon>Bacteria</taxon>
        <taxon>Pseudomonadati</taxon>
        <taxon>Pseudomonadota</taxon>
        <taxon>Alphaproteobacteria</taxon>
        <taxon>Rhodospirillales</taxon>
        <taxon>Azospirillaceae</taxon>
        <taxon>Azospirillum</taxon>
    </lineage>
</organism>
<accession>A0ABX2TKZ8</accession>
<feature type="domain" description="FecR protein" evidence="2">
    <location>
        <begin position="125"/>
        <end position="217"/>
    </location>
</feature>
<feature type="transmembrane region" description="Helical" evidence="1">
    <location>
        <begin position="94"/>
        <end position="114"/>
    </location>
</feature>
<dbReference type="InterPro" id="IPR032623">
    <property type="entry name" value="FecR_N"/>
</dbReference>
<dbReference type="PIRSF" id="PIRSF018266">
    <property type="entry name" value="FecR"/>
    <property type="match status" value="1"/>
</dbReference>
<dbReference type="RefSeq" id="WP_180285078.1">
    <property type="nucleotide sequence ID" value="NZ_JABFDB010000025.1"/>
</dbReference>
<sequence>MRVPSSGPGETGGHRNDLVEEAAAWFVRMRSDPVSDADRRAFSAWLARDPAHAAAYAEAEALWDEVGDIPDPRVAPGAGPGAPVWFDRRRALRLVGRLAAGVAAVAAVAMVGLWSAGGYDRLRADHATAVGETRTVTLPDGSTADLNTGTAIAVDFSPTRRRIELFHGEAFFTVAKDVDRPFDVVARDGTSRAVGTAFDVRVADEAVTVSVAEGRVRVTTPSAVRAGNDGAVLGAGEAARYDTAGGLAVHPDDTATATAWRQGRLVFANRPLRDVMVELDRHRPGIILILDPGIAQARFTGAFTLRDTDRALDAIEAALPVDVIRITPYLTLLRARG</sequence>
<dbReference type="Gene3D" id="3.55.50.30">
    <property type="match status" value="1"/>
</dbReference>
<dbReference type="Pfam" id="PF16220">
    <property type="entry name" value="DUF4880"/>
    <property type="match status" value="1"/>
</dbReference>
<proteinExistence type="predicted"/>
<dbReference type="EMBL" id="JABFDB010000025">
    <property type="protein sequence ID" value="NYZ23315.1"/>
    <property type="molecule type" value="Genomic_DNA"/>
</dbReference>
<protein>
    <submittedName>
        <fullName evidence="4">FecR family protein</fullName>
    </submittedName>
</protein>
<evidence type="ECO:0000313" key="4">
    <source>
        <dbReference type="EMBL" id="NYZ23315.1"/>
    </source>
</evidence>
<evidence type="ECO:0000313" key="5">
    <source>
        <dbReference type="Proteomes" id="UP000584642"/>
    </source>
</evidence>
<evidence type="ECO:0000256" key="1">
    <source>
        <dbReference type="SAM" id="Phobius"/>
    </source>
</evidence>
<name>A0ABX2TKZ8_9PROT</name>
<evidence type="ECO:0000259" key="2">
    <source>
        <dbReference type="Pfam" id="PF04773"/>
    </source>
</evidence>
<reference evidence="4 5" key="1">
    <citation type="submission" date="2020-05" db="EMBL/GenBank/DDBJ databases">
        <title>Azospirillum oleiclasticum sp. nov, a nitrogen-fixing and heavy crude oil-emulsifying bacterium isolated from the crude oil of Yumen Oilfield.</title>
        <authorList>
            <person name="Wu D."/>
            <person name="Cai M."/>
            <person name="Zhang X."/>
        </authorList>
    </citation>
    <scope>NUCLEOTIDE SEQUENCE [LARGE SCALE GENOMIC DNA]</scope>
    <source>
        <strain evidence="4 5">ROY-1-1-2</strain>
    </source>
</reference>
<gene>
    <name evidence="4" type="ORF">HND93_26745</name>
</gene>
<dbReference type="Proteomes" id="UP000584642">
    <property type="component" value="Unassembled WGS sequence"/>
</dbReference>
<keyword evidence="1" id="KW-0812">Transmembrane</keyword>
<dbReference type="Pfam" id="PF04773">
    <property type="entry name" value="FecR"/>
    <property type="match status" value="1"/>
</dbReference>
<dbReference type="InterPro" id="IPR012373">
    <property type="entry name" value="Ferrdict_sens_TM"/>
</dbReference>
<dbReference type="PANTHER" id="PTHR30273:SF2">
    <property type="entry name" value="PROTEIN FECR"/>
    <property type="match status" value="1"/>
</dbReference>
<comment type="caution">
    <text evidence="4">The sequence shown here is derived from an EMBL/GenBank/DDBJ whole genome shotgun (WGS) entry which is preliminary data.</text>
</comment>
<dbReference type="PANTHER" id="PTHR30273">
    <property type="entry name" value="PERIPLASMIC SIGNAL SENSOR AND SIGMA FACTOR ACTIVATOR FECR-RELATED"/>
    <property type="match status" value="1"/>
</dbReference>
<dbReference type="InterPro" id="IPR006860">
    <property type="entry name" value="FecR"/>
</dbReference>
<keyword evidence="5" id="KW-1185">Reference proteome</keyword>
<feature type="domain" description="FecR N-terminal" evidence="3">
    <location>
        <begin position="20"/>
        <end position="62"/>
    </location>
</feature>
<keyword evidence="1" id="KW-1133">Transmembrane helix</keyword>
<dbReference type="Gene3D" id="2.60.120.1440">
    <property type="match status" value="1"/>
</dbReference>
<keyword evidence="1" id="KW-0472">Membrane</keyword>